<evidence type="ECO:0000313" key="4">
    <source>
        <dbReference type="Proteomes" id="UP000009046"/>
    </source>
</evidence>
<dbReference type="Proteomes" id="UP000009046">
    <property type="component" value="Unassembled WGS sequence"/>
</dbReference>
<evidence type="ECO:0000313" key="3">
    <source>
        <dbReference type="EnsemblMetazoa" id="PHUM356070-PA"/>
    </source>
</evidence>
<keyword evidence="1" id="KW-0812">Transmembrane</keyword>
<dbReference type="InParanoid" id="E0VPB1"/>
<reference evidence="2" key="1">
    <citation type="submission" date="2007-04" db="EMBL/GenBank/DDBJ databases">
        <title>Annotation of Pediculus humanus corporis strain USDA.</title>
        <authorList>
            <person name="Kirkness E."/>
            <person name="Hannick L."/>
            <person name="Hass B."/>
            <person name="Bruggner R."/>
            <person name="Lawson D."/>
            <person name="Bidwell S."/>
            <person name="Joardar V."/>
            <person name="Caler E."/>
            <person name="Walenz B."/>
            <person name="Inman J."/>
            <person name="Schobel S."/>
            <person name="Galinsky K."/>
            <person name="Amedeo P."/>
            <person name="Strausberg R."/>
        </authorList>
    </citation>
    <scope>NUCLEOTIDE SEQUENCE</scope>
    <source>
        <strain evidence="2">USDA</strain>
    </source>
</reference>
<dbReference type="EnsemblMetazoa" id="PHUM356070-RA">
    <property type="protein sequence ID" value="PHUM356070-PA"/>
    <property type="gene ID" value="PHUM356070"/>
</dbReference>
<evidence type="ECO:0000256" key="1">
    <source>
        <dbReference type="SAM" id="Phobius"/>
    </source>
</evidence>
<sequence length="69" mass="7679">MANTYSPTITIIAGIQLILSTMGFIFMLIILWVDMHHDPDWQDPSDTIYSNNVTGVSMTTLSQSQSLTT</sequence>
<dbReference type="RefSeq" id="XP_002427955.1">
    <property type="nucleotide sequence ID" value="XM_002427910.1"/>
</dbReference>
<organism>
    <name type="scientific">Pediculus humanus subsp. corporis</name>
    <name type="common">Body louse</name>
    <dbReference type="NCBI Taxonomy" id="121224"/>
    <lineage>
        <taxon>Eukaryota</taxon>
        <taxon>Metazoa</taxon>
        <taxon>Ecdysozoa</taxon>
        <taxon>Arthropoda</taxon>
        <taxon>Hexapoda</taxon>
        <taxon>Insecta</taxon>
        <taxon>Pterygota</taxon>
        <taxon>Neoptera</taxon>
        <taxon>Paraneoptera</taxon>
        <taxon>Psocodea</taxon>
        <taxon>Troctomorpha</taxon>
        <taxon>Phthiraptera</taxon>
        <taxon>Anoplura</taxon>
        <taxon>Pediculidae</taxon>
        <taxon>Pediculus</taxon>
    </lineage>
</organism>
<dbReference type="KEGG" id="phu:Phum_PHUM356070"/>
<reference evidence="2" key="2">
    <citation type="submission" date="2007-04" db="EMBL/GenBank/DDBJ databases">
        <title>The genome of the human body louse.</title>
        <authorList>
            <consortium name="The Human Body Louse Genome Consortium"/>
            <person name="Kirkness E."/>
            <person name="Walenz B."/>
            <person name="Hass B."/>
            <person name="Bruggner R."/>
            <person name="Strausberg R."/>
        </authorList>
    </citation>
    <scope>NUCLEOTIDE SEQUENCE</scope>
    <source>
        <strain evidence="2">USDA</strain>
    </source>
</reference>
<gene>
    <name evidence="3" type="primary">8232055</name>
    <name evidence="2" type="ORF">Phum_PHUM356070</name>
</gene>
<reference evidence="3" key="3">
    <citation type="submission" date="2020-05" db="UniProtKB">
        <authorList>
            <consortium name="EnsemblMetazoa"/>
        </authorList>
    </citation>
    <scope>IDENTIFICATION</scope>
    <source>
        <strain evidence="3">USDA</strain>
    </source>
</reference>
<dbReference type="HOGENOM" id="CLU_2778922_0_0_1"/>
<accession>E0VPB1</accession>
<feature type="transmembrane region" description="Helical" evidence="1">
    <location>
        <begin position="12"/>
        <end position="33"/>
    </location>
</feature>
<evidence type="ECO:0000313" key="2">
    <source>
        <dbReference type="EMBL" id="EEB15217.1"/>
    </source>
</evidence>
<dbReference type="VEuPathDB" id="VectorBase:PHUM356070"/>
<name>E0VPB1_PEDHC</name>
<proteinExistence type="predicted"/>
<dbReference type="AlphaFoldDB" id="E0VPB1"/>
<dbReference type="CTD" id="8232055"/>
<keyword evidence="1" id="KW-1133">Transmembrane helix</keyword>
<dbReference type="GeneID" id="8232055"/>
<keyword evidence="4" id="KW-1185">Reference proteome</keyword>
<dbReference type="EMBL" id="DS235363">
    <property type="protein sequence ID" value="EEB15217.1"/>
    <property type="molecule type" value="Genomic_DNA"/>
</dbReference>
<keyword evidence="1" id="KW-0472">Membrane</keyword>
<dbReference type="EMBL" id="AAZO01004139">
    <property type="status" value="NOT_ANNOTATED_CDS"/>
    <property type="molecule type" value="Genomic_DNA"/>
</dbReference>
<protein>
    <submittedName>
        <fullName evidence="2 3">Uncharacterized protein</fullName>
    </submittedName>
</protein>